<evidence type="ECO:0000313" key="3">
    <source>
        <dbReference type="EMBL" id="CAI9936679.1"/>
    </source>
</evidence>
<dbReference type="CDD" id="cd00838">
    <property type="entry name" value="MPP_superfamily"/>
    <property type="match status" value="1"/>
</dbReference>
<feature type="transmembrane region" description="Helical" evidence="1">
    <location>
        <begin position="67"/>
        <end position="87"/>
    </location>
</feature>
<keyword evidence="1" id="KW-0812">Transmembrane</keyword>
<feature type="transmembrane region" description="Helical" evidence="1">
    <location>
        <begin position="99"/>
        <end position="121"/>
    </location>
</feature>
<dbReference type="InterPro" id="IPR029052">
    <property type="entry name" value="Metallo-depent_PP-like"/>
</dbReference>
<organism evidence="3">
    <name type="scientific">Hexamita inflata</name>
    <dbReference type="NCBI Taxonomy" id="28002"/>
    <lineage>
        <taxon>Eukaryota</taxon>
        <taxon>Metamonada</taxon>
        <taxon>Diplomonadida</taxon>
        <taxon>Hexamitidae</taxon>
        <taxon>Hexamitinae</taxon>
        <taxon>Hexamita</taxon>
    </lineage>
</organism>
<keyword evidence="5" id="KW-1185">Reference proteome</keyword>
<accession>A0AA86PJY9</accession>
<dbReference type="SUPFAM" id="SSF56300">
    <property type="entry name" value="Metallo-dependent phosphatases"/>
    <property type="match status" value="1"/>
</dbReference>
<dbReference type="Proteomes" id="UP001642409">
    <property type="component" value="Unassembled WGS sequence"/>
</dbReference>
<evidence type="ECO:0000256" key="1">
    <source>
        <dbReference type="SAM" id="Phobius"/>
    </source>
</evidence>
<comment type="caution">
    <text evidence="3">The sequence shown here is derived from an EMBL/GenBank/DDBJ whole genome shotgun (WGS) entry which is preliminary data.</text>
</comment>
<feature type="transmembrane region" description="Helical" evidence="1">
    <location>
        <begin position="33"/>
        <end position="55"/>
    </location>
</feature>
<dbReference type="InterPro" id="IPR004843">
    <property type="entry name" value="Calcineurin-like_PHP"/>
</dbReference>
<dbReference type="Gene3D" id="3.60.21.10">
    <property type="match status" value="1"/>
</dbReference>
<dbReference type="Pfam" id="PF00149">
    <property type="entry name" value="Metallophos"/>
    <property type="match status" value="1"/>
</dbReference>
<evidence type="ECO:0000259" key="2">
    <source>
        <dbReference type="Pfam" id="PF00149"/>
    </source>
</evidence>
<protein>
    <submittedName>
        <fullName evidence="3">Alkaline phosphatase</fullName>
    </submittedName>
    <submittedName>
        <fullName evidence="4">Alkaline_phosphatase</fullName>
    </submittedName>
</protein>
<feature type="domain" description="Calcineurin-like phosphoesterase" evidence="2">
    <location>
        <begin position="201"/>
        <end position="371"/>
    </location>
</feature>
<keyword evidence="1" id="KW-0472">Membrane</keyword>
<reference evidence="4 5" key="2">
    <citation type="submission" date="2024-07" db="EMBL/GenBank/DDBJ databases">
        <authorList>
            <person name="Akdeniz Z."/>
        </authorList>
    </citation>
    <scope>NUCLEOTIDE SEQUENCE [LARGE SCALE GENOMIC DNA]</scope>
</reference>
<proteinExistence type="predicted"/>
<dbReference type="GO" id="GO:0016787">
    <property type="term" value="F:hydrolase activity"/>
    <property type="evidence" value="ECO:0007669"/>
    <property type="project" value="InterPro"/>
</dbReference>
<gene>
    <name evidence="3" type="ORF">HINF_LOCUS24324</name>
    <name evidence="4" type="ORF">HINF_LOCUS64034</name>
</gene>
<dbReference type="AlphaFoldDB" id="A0AA86PJY9"/>
<reference evidence="3" key="1">
    <citation type="submission" date="2023-06" db="EMBL/GenBank/DDBJ databases">
        <authorList>
            <person name="Kurt Z."/>
        </authorList>
    </citation>
    <scope>NUCLEOTIDE SEQUENCE</scope>
</reference>
<name>A0AA86PJY9_9EUKA</name>
<keyword evidence="1" id="KW-1133">Transmembrane helix</keyword>
<dbReference type="EMBL" id="CATOUU010000639">
    <property type="protein sequence ID" value="CAI9936679.1"/>
    <property type="molecule type" value="Genomic_DNA"/>
</dbReference>
<sequence length="465" mass="53739">MPEYSSSKQTTPENIQQSLKNKNVLKYLKFVRVVQYLIIFYFAIMHLVIMGMYLMSKVSYYGHLARGYFNSFKAVICLVVIFSEFIYSKCARNQNMTTTIVQIVFNFVFIILSVVDVVYFMQQFQNIDYGPLTIINENQTQIHWYTKKRTSSMVTVDDVIYSDDSKSNYHNVLINRTDFSFQISDISAQTYNYSLPQTISKFVVMTDIHSNSHYIEQMSSDYDFALFCGDYSYGGMAHEFSKTFKKSHNKPLILAAGNHDSLGQINSLITRPTNFYQKIGQNGFYFLYVLSPDMSHHSHVDNSRAEEAILFLNNNLHLSENDSNVFIVSHQAIYSTGEFGSIKYFTVLMEKFIQEHPNARIRATFSGHDHVFASFYKYNTFFFVNGAGGGPLDPIFEWGERSWTGTEMSGPLQVINDRTLGYESHIQSYQKYTRTEVEIEQGKIKYLVRDLDTGAVLTTFEQKTE</sequence>
<evidence type="ECO:0000313" key="5">
    <source>
        <dbReference type="Proteomes" id="UP001642409"/>
    </source>
</evidence>
<evidence type="ECO:0000313" key="4">
    <source>
        <dbReference type="EMBL" id="CAL6088245.1"/>
    </source>
</evidence>
<dbReference type="EMBL" id="CAXDID020000406">
    <property type="protein sequence ID" value="CAL6088245.1"/>
    <property type="molecule type" value="Genomic_DNA"/>
</dbReference>